<dbReference type="Gene3D" id="3.40.50.1110">
    <property type="entry name" value="SGNH hydrolase"/>
    <property type="match status" value="1"/>
</dbReference>
<dbReference type="GO" id="GO:0016788">
    <property type="term" value="F:hydrolase activity, acting on ester bonds"/>
    <property type="evidence" value="ECO:0007669"/>
    <property type="project" value="InterPro"/>
</dbReference>
<evidence type="ECO:0000256" key="1">
    <source>
        <dbReference type="SAM" id="MobiDB-lite"/>
    </source>
</evidence>
<accession>A0AAU7CS65</accession>
<dbReference type="InterPro" id="IPR001087">
    <property type="entry name" value="GDSL"/>
</dbReference>
<keyword evidence="2" id="KW-0378">Hydrolase</keyword>
<dbReference type="Pfam" id="PF00657">
    <property type="entry name" value="Lipase_GDSL"/>
    <property type="match status" value="1"/>
</dbReference>
<dbReference type="EMBL" id="CP155447">
    <property type="protein sequence ID" value="XBH07976.1"/>
    <property type="molecule type" value="Genomic_DNA"/>
</dbReference>
<feature type="compositionally biased region" description="Low complexity" evidence="1">
    <location>
        <begin position="305"/>
        <end position="314"/>
    </location>
</feature>
<gene>
    <name evidence="2" type="ORF">V5E97_18660</name>
</gene>
<name>A0AAU7CS65_9BACT</name>
<feature type="region of interest" description="Disordered" evidence="1">
    <location>
        <begin position="305"/>
        <end position="332"/>
    </location>
</feature>
<dbReference type="AlphaFoldDB" id="A0AAU7CS65"/>
<dbReference type="SUPFAM" id="SSF52266">
    <property type="entry name" value="SGNH hydrolase"/>
    <property type="match status" value="1"/>
</dbReference>
<organism evidence="2">
    <name type="scientific">Singulisphaera sp. Ch08</name>
    <dbReference type="NCBI Taxonomy" id="3120278"/>
    <lineage>
        <taxon>Bacteria</taxon>
        <taxon>Pseudomonadati</taxon>
        <taxon>Planctomycetota</taxon>
        <taxon>Planctomycetia</taxon>
        <taxon>Isosphaerales</taxon>
        <taxon>Isosphaeraceae</taxon>
        <taxon>Singulisphaera</taxon>
    </lineage>
</organism>
<dbReference type="InterPro" id="IPR036514">
    <property type="entry name" value="SGNH_hydro_sf"/>
</dbReference>
<reference evidence="2" key="1">
    <citation type="submission" date="2024-05" db="EMBL/GenBank/DDBJ databases">
        <title>Planctomycetes of the genus Singulisphaera possess chitinolytic capabilities.</title>
        <authorList>
            <person name="Ivanova A."/>
        </authorList>
    </citation>
    <scope>NUCLEOTIDE SEQUENCE</scope>
    <source>
        <strain evidence="2">Ch08T</strain>
    </source>
</reference>
<evidence type="ECO:0000313" key="2">
    <source>
        <dbReference type="EMBL" id="XBH07976.1"/>
    </source>
</evidence>
<dbReference type="RefSeq" id="WP_406700813.1">
    <property type="nucleotide sequence ID" value="NZ_CP155447.1"/>
</dbReference>
<protein>
    <submittedName>
        <fullName evidence="2">SGNH/GDSL hydrolase family protein</fullName>
    </submittedName>
</protein>
<proteinExistence type="predicted"/>
<sequence length="332" mass="35475">MRGLKEGFLASILALLPCSAVPAGELGGIGVLGDSYSDEYQFYSPDRMTSRNWVEILAGTRGLNFGQFSTVSRGQPRNQGYAFNWAQSDATTDDLLAAGQHTGLAAQVRSGEVSVVVIFIGGNDFIHALGSTNPATALDDVLPRAMANYRVALETILNASPQVKVVAVTVPDIRDLPMIRGAVRDRSLPPALLDRYSAALQTYNTQIRSLALIQPRVAVADFDLAAKIANRFSRDHTLIGGRRLDRIESGNDLDHLFLADQRHFGTLGQGLMAQMVVNAIDTKFAATIAPLSDRDIASFAASFSEPASNSPSFATLGANGPDAEGRLPMGAR</sequence>